<accession>A0A1R1Y0M8</accession>
<gene>
    <name evidence="1" type="ORF">AYI70_g4125</name>
</gene>
<reference evidence="1 2" key="1">
    <citation type="submission" date="2017-01" db="EMBL/GenBank/DDBJ databases">
        <authorList>
            <person name="Mah S.A."/>
            <person name="Swanson W.J."/>
            <person name="Moy G.W."/>
            <person name="Vacquier V.D."/>
        </authorList>
    </citation>
    <scope>NUCLEOTIDE SEQUENCE [LARGE SCALE GENOMIC DNA]</scope>
    <source>
        <strain evidence="1 2">GSMNP</strain>
    </source>
</reference>
<name>A0A1R1Y0M8_9FUNG</name>
<dbReference type="EMBL" id="LSSN01001245">
    <property type="protein sequence ID" value="OMJ20425.1"/>
    <property type="molecule type" value="Genomic_DNA"/>
</dbReference>
<organism evidence="1 2">
    <name type="scientific">Smittium culicis</name>
    <dbReference type="NCBI Taxonomy" id="133412"/>
    <lineage>
        <taxon>Eukaryota</taxon>
        <taxon>Fungi</taxon>
        <taxon>Fungi incertae sedis</taxon>
        <taxon>Zoopagomycota</taxon>
        <taxon>Kickxellomycotina</taxon>
        <taxon>Harpellomycetes</taxon>
        <taxon>Harpellales</taxon>
        <taxon>Legeriomycetaceae</taxon>
        <taxon>Smittium</taxon>
    </lineage>
</organism>
<sequence>MEAAHALVQLSEQKLGSSMDRFIRVSGKSTPKKVLFSNKRPKFNGYGCSRQFLAEIRGLCKPTPTLTTPNSAPSSDGKYTDGNYCTELDSSTMVPIITEDGCMPPYDTTGSTPSVGNLRVENIRESPQELSTSDLQLINESIRPVTK</sequence>
<proteinExistence type="predicted"/>
<protein>
    <submittedName>
        <fullName evidence="1">Uncharacterized protein</fullName>
    </submittedName>
</protein>
<keyword evidence="2" id="KW-1185">Reference proteome</keyword>
<evidence type="ECO:0000313" key="2">
    <source>
        <dbReference type="Proteomes" id="UP000187283"/>
    </source>
</evidence>
<dbReference type="Proteomes" id="UP000187283">
    <property type="component" value="Unassembled WGS sequence"/>
</dbReference>
<dbReference type="AlphaFoldDB" id="A0A1R1Y0M8"/>
<comment type="caution">
    <text evidence="1">The sequence shown here is derived from an EMBL/GenBank/DDBJ whole genome shotgun (WGS) entry which is preliminary data.</text>
</comment>
<evidence type="ECO:0000313" key="1">
    <source>
        <dbReference type="EMBL" id="OMJ20425.1"/>
    </source>
</evidence>